<keyword evidence="5" id="KW-1133">Transmembrane helix</keyword>
<dbReference type="PANTHER" id="PTHR24322:SF736">
    <property type="entry name" value="RETINOL DEHYDROGENASE 10"/>
    <property type="match status" value="1"/>
</dbReference>
<comment type="caution">
    <text evidence="6">The sequence shown here is derived from an EMBL/GenBank/DDBJ whole genome shotgun (WGS) entry which is preliminary data.</text>
</comment>
<keyword evidence="5" id="KW-0472">Membrane</keyword>
<evidence type="ECO:0000256" key="5">
    <source>
        <dbReference type="SAM" id="Phobius"/>
    </source>
</evidence>
<dbReference type="EMBL" id="CAJHNH020002917">
    <property type="protein sequence ID" value="CAG5128086.1"/>
    <property type="molecule type" value="Genomic_DNA"/>
</dbReference>
<name>A0A8S3ZLC0_9EUPU</name>
<keyword evidence="2" id="KW-0560">Oxidoreductase</keyword>
<keyword evidence="7" id="KW-1185">Reference proteome</keyword>
<feature type="transmembrane region" description="Helical" evidence="5">
    <location>
        <begin position="6"/>
        <end position="27"/>
    </location>
</feature>
<dbReference type="Proteomes" id="UP000678393">
    <property type="component" value="Unassembled WGS sequence"/>
</dbReference>
<evidence type="ECO:0000256" key="3">
    <source>
        <dbReference type="ARBA" id="ARBA00023027"/>
    </source>
</evidence>
<dbReference type="GO" id="GO:0005811">
    <property type="term" value="C:lipid droplet"/>
    <property type="evidence" value="ECO:0007669"/>
    <property type="project" value="TreeGrafter"/>
</dbReference>
<sequence>MNVLLELLVVIFKVIGLWLLAVIKALVPSRFQSKKDVSDQVVLVTGAGSGIGRLLSVRFARLGSRLVLWDIDELGNQQTSELVRSAGSEASIYTVDLSKRTDIYRAADRVKQDVGDVDILVNNAGIVTGKKLLDCPDELMQKTVDVNCCAHFWTTKAFLPAMISRNHGHIVTVASGAGLFGLSGLCDYCASKFAAVGFDETLRNELGKQGKTGIHTTLVCPYYINTGMFAGVHTRFPLLLPILEPEEVVDRIMNGIQTNQAMLLMPRILYLFLILKGMIPVTVYDTLSNFFGVNDTMDAFVGRAKSK</sequence>
<accession>A0A8S3ZLC0</accession>
<dbReference type="FunFam" id="3.40.50.720:FF:000202">
    <property type="entry name" value="Short-chain dehydrogenase/reductase family 16C member 6"/>
    <property type="match status" value="1"/>
</dbReference>
<dbReference type="Pfam" id="PF00106">
    <property type="entry name" value="adh_short"/>
    <property type="match status" value="1"/>
</dbReference>
<keyword evidence="5" id="KW-0812">Transmembrane</keyword>
<reference evidence="6" key="1">
    <citation type="submission" date="2021-04" db="EMBL/GenBank/DDBJ databases">
        <authorList>
            <consortium name="Molecular Ecology Group"/>
        </authorList>
    </citation>
    <scope>NUCLEOTIDE SEQUENCE</scope>
</reference>
<keyword evidence="3" id="KW-0520">NAD</keyword>
<dbReference type="PRINTS" id="PR00080">
    <property type="entry name" value="SDRFAMILY"/>
</dbReference>
<evidence type="ECO:0000313" key="6">
    <source>
        <dbReference type="EMBL" id="CAG5128086.1"/>
    </source>
</evidence>
<dbReference type="AlphaFoldDB" id="A0A8S3ZLC0"/>
<dbReference type="Gene3D" id="3.40.50.720">
    <property type="entry name" value="NAD(P)-binding Rossmann-like Domain"/>
    <property type="match status" value="1"/>
</dbReference>
<evidence type="ECO:0000256" key="2">
    <source>
        <dbReference type="ARBA" id="ARBA00023002"/>
    </source>
</evidence>
<comment type="similarity">
    <text evidence="1 4">Belongs to the short-chain dehydrogenases/reductases (SDR) family.</text>
</comment>
<proteinExistence type="inferred from homology"/>
<protein>
    <recommendedName>
        <fullName evidence="8">Epidermal retinol dehydrogenase 2</fullName>
    </recommendedName>
</protein>
<dbReference type="PANTHER" id="PTHR24322">
    <property type="entry name" value="PKSB"/>
    <property type="match status" value="1"/>
</dbReference>
<organism evidence="6 7">
    <name type="scientific">Candidula unifasciata</name>
    <dbReference type="NCBI Taxonomy" id="100452"/>
    <lineage>
        <taxon>Eukaryota</taxon>
        <taxon>Metazoa</taxon>
        <taxon>Spiralia</taxon>
        <taxon>Lophotrochozoa</taxon>
        <taxon>Mollusca</taxon>
        <taxon>Gastropoda</taxon>
        <taxon>Heterobranchia</taxon>
        <taxon>Euthyneura</taxon>
        <taxon>Panpulmonata</taxon>
        <taxon>Eupulmonata</taxon>
        <taxon>Stylommatophora</taxon>
        <taxon>Helicina</taxon>
        <taxon>Helicoidea</taxon>
        <taxon>Geomitridae</taxon>
        <taxon>Candidula</taxon>
    </lineage>
</organism>
<feature type="transmembrane region" description="Helical" evidence="5">
    <location>
        <begin position="268"/>
        <end position="287"/>
    </location>
</feature>
<gene>
    <name evidence="6" type="ORF">CUNI_LOCUS13644</name>
</gene>
<dbReference type="GO" id="GO:0016616">
    <property type="term" value="F:oxidoreductase activity, acting on the CH-OH group of donors, NAD or NADP as acceptor"/>
    <property type="evidence" value="ECO:0007669"/>
    <property type="project" value="TreeGrafter"/>
</dbReference>
<dbReference type="CDD" id="cd05339">
    <property type="entry name" value="17beta-HSDXI-like_SDR_c"/>
    <property type="match status" value="1"/>
</dbReference>
<evidence type="ECO:0000256" key="1">
    <source>
        <dbReference type="ARBA" id="ARBA00006484"/>
    </source>
</evidence>
<dbReference type="OrthoDB" id="10253736at2759"/>
<evidence type="ECO:0008006" key="8">
    <source>
        <dbReference type="Google" id="ProtNLM"/>
    </source>
</evidence>
<evidence type="ECO:0000313" key="7">
    <source>
        <dbReference type="Proteomes" id="UP000678393"/>
    </source>
</evidence>
<dbReference type="InterPro" id="IPR036291">
    <property type="entry name" value="NAD(P)-bd_dom_sf"/>
</dbReference>
<dbReference type="InterPro" id="IPR002347">
    <property type="entry name" value="SDR_fam"/>
</dbReference>
<dbReference type="PRINTS" id="PR00081">
    <property type="entry name" value="GDHRDH"/>
</dbReference>
<evidence type="ECO:0000256" key="4">
    <source>
        <dbReference type="RuleBase" id="RU000363"/>
    </source>
</evidence>
<dbReference type="SUPFAM" id="SSF51735">
    <property type="entry name" value="NAD(P)-binding Rossmann-fold domains"/>
    <property type="match status" value="1"/>
</dbReference>